<proteinExistence type="predicted"/>
<evidence type="ECO:0000313" key="2">
    <source>
        <dbReference type="Proteomes" id="UP001230504"/>
    </source>
</evidence>
<sequence>MYPCGSENSRGTPRPSGCLGRLAAWLLSRTQAKTVRFIIEFSRCVPSLKFPTSLLPPPSSPLPFTSIVAIVGLQDREEDDRFVGRVDGTIEIPVSPPSPHPMYCVMSCFLSPVRRTGVHSLPPSPLLSCKYSLPSLACMHTAEQAPTVAHAHGDCVAANHRGHSRWVRGGGGGSTHHSRKARFLMSSHLSRLH</sequence>
<dbReference type="RefSeq" id="XP_060410765.1">
    <property type="nucleotide sequence ID" value="XM_060558565.1"/>
</dbReference>
<protein>
    <submittedName>
        <fullName evidence="1">Uncharacterized protein</fullName>
    </submittedName>
</protein>
<evidence type="ECO:0000313" key="1">
    <source>
        <dbReference type="EMBL" id="KAK1579657.1"/>
    </source>
</evidence>
<keyword evidence="2" id="KW-1185">Reference proteome</keyword>
<comment type="caution">
    <text evidence="1">The sequence shown here is derived from an EMBL/GenBank/DDBJ whole genome shotgun (WGS) entry which is preliminary data.</text>
</comment>
<name>A0AAD8PSY4_9PEZI</name>
<gene>
    <name evidence="1" type="ORF">LY79DRAFT_563522</name>
</gene>
<organism evidence="1 2">
    <name type="scientific">Colletotrichum navitas</name>
    <dbReference type="NCBI Taxonomy" id="681940"/>
    <lineage>
        <taxon>Eukaryota</taxon>
        <taxon>Fungi</taxon>
        <taxon>Dikarya</taxon>
        <taxon>Ascomycota</taxon>
        <taxon>Pezizomycotina</taxon>
        <taxon>Sordariomycetes</taxon>
        <taxon>Hypocreomycetidae</taxon>
        <taxon>Glomerellales</taxon>
        <taxon>Glomerellaceae</taxon>
        <taxon>Colletotrichum</taxon>
        <taxon>Colletotrichum graminicola species complex</taxon>
    </lineage>
</organism>
<dbReference type="Proteomes" id="UP001230504">
    <property type="component" value="Unassembled WGS sequence"/>
</dbReference>
<dbReference type="AlphaFoldDB" id="A0AAD8PSY4"/>
<accession>A0AAD8PSY4</accession>
<dbReference type="GeneID" id="85442805"/>
<reference evidence="1" key="1">
    <citation type="submission" date="2021-06" db="EMBL/GenBank/DDBJ databases">
        <title>Comparative genomics, transcriptomics and evolutionary studies reveal genomic signatures of adaptation to plant cell wall in hemibiotrophic fungi.</title>
        <authorList>
            <consortium name="DOE Joint Genome Institute"/>
            <person name="Baroncelli R."/>
            <person name="Diaz J.F."/>
            <person name="Benocci T."/>
            <person name="Peng M."/>
            <person name="Battaglia E."/>
            <person name="Haridas S."/>
            <person name="Andreopoulos W."/>
            <person name="Labutti K."/>
            <person name="Pangilinan J."/>
            <person name="Floch G.L."/>
            <person name="Makela M.R."/>
            <person name="Henrissat B."/>
            <person name="Grigoriev I.V."/>
            <person name="Crouch J.A."/>
            <person name="De Vries R.P."/>
            <person name="Sukno S.A."/>
            <person name="Thon M.R."/>
        </authorList>
    </citation>
    <scope>NUCLEOTIDE SEQUENCE</scope>
    <source>
        <strain evidence="1">CBS 125086</strain>
    </source>
</reference>
<dbReference type="EMBL" id="JAHLJV010000063">
    <property type="protein sequence ID" value="KAK1579657.1"/>
    <property type="molecule type" value="Genomic_DNA"/>
</dbReference>